<dbReference type="PRINTS" id="PR00034">
    <property type="entry name" value="HTHCRP"/>
</dbReference>
<evidence type="ECO:0000256" key="1">
    <source>
        <dbReference type="ARBA" id="ARBA00023015"/>
    </source>
</evidence>
<keyword evidence="1" id="KW-0805">Transcription regulation</keyword>
<dbReference type="AlphaFoldDB" id="A0A4R1F588"/>
<dbReference type="InterPro" id="IPR012318">
    <property type="entry name" value="HTH_CRP"/>
</dbReference>
<evidence type="ECO:0000259" key="5">
    <source>
        <dbReference type="PROSITE" id="PS51063"/>
    </source>
</evidence>
<comment type="caution">
    <text evidence="6">The sequence shown here is derived from an EMBL/GenBank/DDBJ whole genome shotgun (WGS) entry which is preliminary data.</text>
</comment>
<proteinExistence type="predicted"/>
<reference evidence="6 7" key="1">
    <citation type="submission" date="2019-03" db="EMBL/GenBank/DDBJ databases">
        <title>Genomic Encyclopedia of Type Strains, Phase IV (KMG-IV): sequencing the most valuable type-strain genomes for metagenomic binning, comparative biology and taxonomic classification.</title>
        <authorList>
            <person name="Goeker M."/>
        </authorList>
    </citation>
    <scope>NUCLEOTIDE SEQUENCE [LARGE SCALE GENOMIC DNA]</scope>
    <source>
        <strain evidence="6 7">DSM 24830</strain>
    </source>
</reference>
<keyword evidence="3" id="KW-0804">Transcription</keyword>
<dbReference type="InterPro" id="IPR036388">
    <property type="entry name" value="WH-like_DNA-bd_sf"/>
</dbReference>
<dbReference type="Proteomes" id="UP000294887">
    <property type="component" value="Unassembled WGS sequence"/>
</dbReference>
<sequence length="239" mass="27112">MSHLHNNTQINNINSLGINGAKDSNAFVIREHEFLFKMGDQLEGIYRVNSGSVKIFKTSEAGNDQIIRFCMPGDLIGLDGLADGFSRSTVVTLETSNLTLIPFKSILNKDLNRDKNFDYPDFIHQLGVNFNHDIEYSMMLSQCADRRLAWFLINYSDGLKKRGQRANEFTVPMKRTDIALYLGMAVETLSRELATFCKRGLLKKYLRNIELLDIEAIRNIANGNEAQQAQEQKQQDIAA</sequence>
<dbReference type="Gene3D" id="1.10.10.10">
    <property type="entry name" value="Winged helix-like DNA-binding domain superfamily/Winged helix DNA-binding domain"/>
    <property type="match status" value="1"/>
</dbReference>
<evidence type="ECO:0000256" key="3">
    <source>
        <dbReference type="ARBA" id="ARBA00023163"/>
    </source>
</evidence>
<dbReference type="PROSITE" id="PS50042">
    <property type="entry name" value="CNMP_BINDING_3"/>
    <property type="match status" value="1"/>
</dbReference>
<dbReference type="CDD" id="cd00038">
    <property type="entry name" value="CAP_ED"/>
    <property type="match status" value="1"/>
</dbReference>
<evidence type="ECO:0000259" key="4">
    <source>
        <dbReference type="PROSITE" id="PS50042"/>
    </source>
</evidence>
<feature type="domain" description="Cyclic nucleotide-binding" evidence="4">
    <location>
        <begin position="27"/>
        <end position="91"/>
    </location>
</feature>
<dbReference type="InterPro" id="IPR014710">
    <property type="entry name" value="RmlC-like_jellyroll"/>
</dbReference>
<dbReference type="Gene3D" id="2.60.120.10">
    <property type="entry name" value="Jelly Rolls"/>
    <property type="match status" value="1"/>
</dbReference>
<organism evidence="6 7">
    <name type="scientific">Cocleimonas flava</name>
    <dbReference type="NCBI Taxonomy" id="634765"/>
    <lineage>
        <taxon>Bacteria</taxon>
        <taxon>Pseudomonadati</taxon>
        <taxon>Pseudomonadota</taxon>
        <taxon>Gammaproteobacteria</taxon>
        <taxon>Thiotrichales</taxon>
        <taxon>Thiotrichaceae</taxon>
        <taxon>Cocleimonas</taxon>
    </lineage>
</organism>
<dbReference type="PROSITE" id="PS51063">
    <property type="entry name" value="HTH_CRP_2"/>
    <property type="match status" value="1"/>
</dbReference>
<dbReference type="InterPro" id="IPR018490">
    <property type="entry name" value="cNMP-bd_dom_sf"/>
</dbReference>
<gene>
    <name evidence="6" type="ORF">EV695_2244</name>
</gene>
<evidence type="ECO:0000313" key="6">
    <source>
        <dbReference type="EMBL" id="TCJ87729.1"/>
    </source>
</evidence>
<dbReference type="Pfam" id="PF13545">
    <property type="entry name" value="HTH_Crp_2"/>
    <property type="match status" value="1"/>
</dbReference>
<protein>
    <submittedName>
        <fullName evidence="6">CRP/FNR family transcriptional regulator</fullName>
    </submittedName>
</protein>
<dbReference type="EMBL" id="SMFQ01000003">
    <property type="protein sequence ID" value="TCJ87729.1"/>
    <property type="molecule type" value="Genomic_DNA"/>
</dbReference>
<dbReference type="GO" id="GO:0003677">
    <property type="term" value="F:DNA binding"/>
    <property type="evidence" value="ECO:0007669"/>
    <property type="project" value="UniProtKB-KW"/>
</dbReference>
<dbReference type="SUPFAM" id="SSF51206">
    <property type="entry name" value="cAMP-binding domain-like"/>
    <property type="match status" value="1"/>
</dbReference>
<keyword evidence="7" id="KW-1185">Reference proteome</keyword>
<feature type="domain" description="HTH crp-type" evidence="5">
    <location>
        <begin position="142"/>
        <end position="215"/>
    </location>
</feature>
<dbReference type="SMART" id="SM00419">
    <property type="entry name" value="HTH_CRP"/>
    <property type="match status" value="1"/>
</dbReference>
<dbReference type="InterPro" id="IPR036390">
    <property type="entry name" value="WH_DNA-bd_sf"/>
</dbReference>
<accession>A0A4R1F588</accession>
<keyword evidence="2" id="KW-0238">DNA-binding</keyword>
<name>A0A4R1F588_9GAMM</name>
<dbReference type="InterPro" id="IPR000595">
    <property type="entry name" value="cNMP-bd_dom"/>
</dbReference>
<dbReference type="GO" id="GO:0006355">
    <property type="term" value="P:regulation of DNA-templated transcription"/>
    <property type="evidence" value="ECO:0007669"/>
    <property type="project" value="InterPro"/>
</dbReference>
<dbReference type="RefSeq" id="WP_165874687.1">
    <property type="nucleotide sequence ID" value="NZ_BAAAFU010000004.1"/>
</dbReference>
<dbReference type="SUPFAM" id="SSF46785">
    <property type="entry name" value="Winged helix' DNA-binding domain"/>
    <property type="match status" value="1"/>
</dbReference>
<dbReference type="Pfam" id="PF00027">
    <property type="entry name" value="cNMP_binding"/>
    <property type="match status" value="1"/>
</dbReference>
<evidence type="ECO:0000256" key="2">
    <source>
        <dbReference type="ARBA" id="ARBA00023125"/>
    </source>
</evidence>
<evidence type="ECO:0000313" key="7">
    <source>
        <dbReference type="Proteomes" id="UP000294887"/>
    </source>
</evidence>